<dbReference type="Proteomes" id="UP000813444">
    <property type="component" value="Unassembled WGS sequence"/>
</dbReference>
<feature type="compositionally biased region" description="Polar residues" evidence="2">
    <location>
        <begin position="154"/>
        <end position="163"/>
    </location>
</feature>
<feature type="domain" description="Wings apart-like protein C-terminal" evidence="3">
    <location>
        <begin position="319"/>
        <end position="651"/>
    </location>
</feature>
<proteinExistence type="inferred from homology"/>
<gene>
    <name evidence="4" type="ORF">B0I35DRAFT_479263</name>
</gene>
<evidence type="ECO:0000256" key="1">
    <source>
        <dbReference type="ARBA" id="ARBA00006854"/>
    </source>
</evidence>
<keyword evidence="5" id="KW-1185">Reference proteome</keyword>
<evidence type="ECO:0000256" key="2">
    <source>
        <dbReference type="SAM" id="MobiDB-lite"/>
    </source>
</evidence>
<dbReference type="OrthoDB" id="78088at2759"/>
<feature type="compositionally biased region" description="Basic and acidic residues" evidence="2">
    <location>
        <begin position="231"/>
        <end position="249"/>
    </location>
</feature>
<dbReference type="AlphaFoldDB" id="A0A8K0WR38"/>
<comment type="caution">
    <text evidence="4">The sequence shown here is derived from an EMBL/GenBank/DDBJ whole genome shotgun (WGS) entry which is preliminary data.</text>
</comment>
<dbReference type="InterPro" id="IPR039874">
    <property type="entry name" value="WAPL"/>
</dbReference>
<sequence length="759" mass="83895">MTAPLRTPKSIGPGQRRLVTYGKPSRKRTAEFPIAEDVASRRDAATEPRASTSAPSPHPAQADAIDNTIPKPLKRTERSQDEATDSAQRKRKRPLPSENDALHGTTQKGSTGGMSKMVEAKAPGRQRPELNESNHKHELKPPKSATETGRAPAASTQNPTTSLKRYDIALCRDPSIKDGSHRTPQNKPRKARLIDTLTAQRAKTPESEDDMWPITPYKKTEESTPLSQRSTVDRDVRPQTTHRPRDTIKRGKIKFTYSQSRSINTEGPKLVGDGVSDSTMQGNPLLPASLMPDSPDYDKGDPFDFDDGLEEDTGAKNVIKSVHELRRAGAHNRFADEMEDLLSRISTPGSESLVMRRNALLELAHKLQTGSFASQFRDHAARDNIAKRIGEETDVICGFALAAVLVIFLTLGPAPHLLRQLGDDGLGRMLSRLLCLEDDIEVIASQRDTNMSMISRRSLGGVKAILKKMGIWHGHQLSKLSPRILALRLLDVFLRYSDPIYLQEITRDVQDDITDLGKRYTQEVSEDDVEYALVLSVLEAQSNAMAGVPDGAVDSLATPLLVSKLLQIAIDDWNAAEGQLEATALKLAINTTNTERGAAALHSRDLLAKLEGCINRGFQTMLRPSEGRRSEDVAYENLLLLLGIMINVVEHYPPARTSLEEDRILDLVTLYTDHKKLVSEATTEEKSELGVAFGYLAVLLGYLSLAERKGKAISGITRDGASLSLIKTIQDFIDVYRNVDGRVHEMEGLVRDLKLRYIE</sequence>
<protein>
    <recommendedName>
        <fullName evidence="3">Wings apart-like protein C-terminal domain-containing protein</fullName>
    </recommendedName>
</protein>
<dbReference type="EMBL" id="JAGPNK010000007">
    <property type="protein sequence ID" value="KAH7318789.1"/>
    <property type="molecule type" value="Genomic_DNA"/>
</dbReference>
<organism evidence="4 5">
    <name type="scientific">Stachybotrys elegans</name>
    <dbReference type="NCBI Taxonomy" id="80388"/>
    <lineage>
        <taxon>Eukaryota</taxon>
        <taxon>Fungi</taxon>
        <taxon>Dikarya</taxon>
        <taxon>Ascomycota</taxon>
        <taxon>Pezizomycotina</taxon>
        <taxon>Sordariomycetes</taxon>
        <taxon>Hypocreomycetidae</taxon>
        <taxon>Hypocreales</taxon>
        <taxon>Stachybotryaceae</taxon>
        <taxon>Stachybotrys</taxon>
    </lineage>
</organism>
<dbReference type="PANTHER" id="PTHR22100">
    <property type="entry name" value="WINGS APART-LIKE PROTEIN HOMOLOG"/>
    <property type="match status" value="1"/>
</dbReference>
<name>A0A8K0WR38_9HYPO</name>
<dbReference type="Gene3D" id="1.25.10.10">
    <property type="entry name" value="Leucine-rich Repeat Variant"/>
    <property type="match status" value="2"/>
</dbReference>
<evidence type="ECO:0000259" key="3">
    <source>
        <dbReference type="Pfam" id="PF07814"/>
    </source>
</evidence>
<reference evidence="4" key="1">
    <citation type="journal article" date="2021" name="Nat. Commun.">
        <title>Genetic determinants of endophytism in the Arabidopsis root mycobiome.</title>
        <authorList>
            <person name="Mesny F."/>
            <person name="Miyauchi S."/>
            <person name="Thiergart T."/>
            <person name="Pickel B."/>
            <person name="Atanasova L."/>
            <person name="Karlsson M."/>
            <person name="Huettel B."/>
            <person name="Barry K.W."/>
            <person name="Haridas S."/>
            <person name="Chen C."/>
            <person name="Bauer D."/>
            <person name="Andreopoulos W."/>
            <person name="Pangilinan J."/>
            <person name="LaButti K."/>
            <person name="Riley R."/>
            <person name="Lipzen A."/>
            <person name="Clum A."/>
            <person name="Drula E."/>
            <person name="Henrissat B."/>
            <person name="Kohler A."/>
            <person name="Grigoriev I.V."/>
            <person name="Martin F.M."/>
            <person name="Hacquard S."/>
        </authorList>
    </citation>
    <scope>NUCLEOTIDE SEQUENCE</scope>
    <source>
        <strain evidence="4">MPI-CAGE-CH-0235</strain>
    </source>
</reference>
<dbReference type="InterPro" id="IPR011989">
    <property type="entry name" value="ARM-like"/>
</dbReference>
<dbReference type="Pfam" id="PF07814">
    <property type="entry name" value="WAPL"/>
    <property type="match status" value="1"/>
</dbReference>
<evidence type="ECO:0000313" key="5">
    <source>
        <dbReference type="Proteomes" id="UP000813444"/>
    </source>
</evidence>
<feature type="compositionally biased region" description="Basic and acidic residues" evidence="2">
    <location>
        <begin position="126"/>
        <end position="141"/>
    </location>
</feature>
<comment type="similarity">
    <text evidence="1">Belongs to the WAPL family.</text>
</comment>
<feature type="region of interest" description="Disordered" evidence="2">
    <location>
        <begin position="1"/>
        <end position="250"/>
    </location>
</feature>
<accession>A0A8K0WR38</accession>
<evidence type="ECO:0000313" key="4">
    <source>
        <dbReference type="EMBL" id="KAH7318789.1"/>
    </source>
</evidence>
<dbReference type="InterPro" id="IPR022771">
    <property type="entry name" value="WAPL_C"/>
</dbReference>
<dbReference type="PANTHER" id="PTHR22100:SF13">
    <property type="entry name" value="WINGS APART-LIKE PROTEIN HOMOLOG"/>
    <property type="match status" value="1"/>
</dbReference>